<feature type="domain" description="HTH lysR-type" evidence="5">
    <location>
        <begin position="13"/>
        <end position="69"/>
    </location>
</feature>
<dbReference type="Gene3D" id="3.40.190.10">
    <property type="entry name" value="Periplasmic binding protein-like II"/>
    <property type="match status" value="2"/>
</dbReference>
<reference evidence="6 7" key="1">
    <citation type="submission" date="2019-06" db="EMBL/GenBank/DDBJ databases">
        <title>Sequencing the genomes of 1000 actinobacteria strains.</title>
        <authorList>
            <person name="Klenk H.-P."/>
        </authorList>
    </citation>
    <scope>NUCLEOTIDE SEQUENCE [LARGE SCALE GENOMIC DNA]</scope>
    <source>
        <strain evidence="6 7">DSM 103495</strain>
    </source>
</reference>
<evidence type="ECO:0000313" key="6">
    <source>
        <dbReference type="EMBL" id="TQM26540.1"/>
    </source>
</evidence>
<dbReference type="InterPro" id="IPR000847">
    <property type="entry name" value="LysR_HTH_N"/>
</dbReference>
<gene>
    <name evidence="6" type="ORF">FB390_6740</name>
</gene>
<dbReference type="Proteomes" id="UP000316331">
    <property type="component" value="Unassembled WGS sequence"/>
</dbReference>
<name>A0A543EY86_9NOCA</name>
<dbReference type="InterPro" id="IPR005119">
    <property type="entry name" value="LysR_subst-bd"/>
</dbReference>
<protein>
    <submittedName>
        <fullName evidence="6">DNA-binding transcriptional LysR family regulator</fullName>
    </submittedName>
</protein>
<proteinExistence type="inferred from homology"/>
<comment type="similarity">
    <text evidence="1">Belongs to the LysR transcriptional regulatory family.</text>
</comment>
<keyword evidence="3 6" id="KW-0238">DNA-binding</keyword>
<dbReference type="AlphaFoldDB" id="A0A543EY86"/>
<dbReference type="GO" id="GO:0003700">
    <property type="term" value="F:DNA-binding transcription factor activity"/>
    <property type="evidence" value="ECO:0007669"/>
    <property type="project" value="InterPro"/>
</dbReference>
<dbReference type="SUPFAM" id="SSF53850">
    <property type="entry name" value="Periplasmic binding protein-like II"/>
    <property type="match status" value="1"/>
</dbReference>
<dbReference type="InterPro" id="IPR036388">
    <property type="entry name" value="WH-like_DNA-bd_sf"/>
</dbReference>
<accession>A0A543EY86</accession>
<keyword evidence="2" id="KW-0805">Transcription regulation</keyword>
<comment type="caution">
    <text evidence="6">The sequence shown here is derived from an EMBL/GenBank/DDBJ whole genome shotgun (WGS) entry which is preliminary data.</text>
</comment>
<dbReference type="Gene3D" id="1.10.10.10">
    <property type="entry name" value="Winged helix-like DNA-binding domain superfamily/Winged helix DNA-binding domain"/>
    <property type="match status" value="1"/>
</dbReference>
<dbReference type="PROSITE" id="PS50931">
    <property type="entry name" value="HTH_LYSR"/>
    <property type="match status" value="1"/>
</dbReference>
<dbReference type="PANTHER" id="PTHR30126:SF39">
    <property type="entry name" value="HTH-TYPE TRANSCRIPTIONAL REGULATOR CYSL"/>
    <property type="match status" value="1"/>
</dbReference>
<dbReference type="GO" id="GO:0000976">
    <property type="term" value="F:transcription cis-regulatory region binding"/>
    <property type="evidence" value="ECO:0007669"/>
    <property type="project" value="TreeGrafter"/>
</dbReference>
<keyword evidence="4" id="KW-0804">Transcription</keyword>
<dbReference type="InterPro" id="IPR036390">
    <property type="entry name" value="WH_DNA-bd_sf"/>
</dbReference>
<evidence type="ECO:0000256" key="3">
    <source>
        <dbReference type="ARBA" id="ARBA00023125"/>
    </source>
</evidence>
<evidence type="ECO:0000256" key="1">
    <source>
        <dbReference type="ARBA" id="ARBA00009437"/>
    </source>
</evidence>
<dbReference type="EMBL" id="VFPG01000002">
    <property type="protein sequence ID" value="TQM26540.1"/>
    <property type="molecule type" value="Genomic_DNA"/>
</dbReference>
<evidence type="ECO:0000256" key="4">
    <source>
        <dbReference type="ARBA" id="ARBA00023163"/>
    </source>
</evidence>
<keyword evidence="7" id="KW-1185">Reference proteome</keyword>
<dbReference type="Pfam" id="PF03466">
    <property type="entry name" value="LysR_substrate"/>
    <property type="match status" value="1"/>
</dbReference>
<dbReference type="PRINTS" id="PR00039">
    <property type="entry name" value="HTHLYSR"/>
</dbReference>
<dbReference type="Pfam" id="PF00126">
    <property type="entry name" value="HTH_1"/>
    <property type="match status" value="1"/>
</dbReference>
<organism evidence="6 7">
    <name type="scientific">Nocardia bhagyanarayanae</name>
    <dbReference type="NCBI Taxonomy" id="1215925"/>
    <lineage>
        <taxon>Bacteria</taxon>
        <taxon>Bacillati</taxon>
        <taxon>Actinomycetota</taxon>
        <taxon>Actinomycetes</taxon>
        <taxon>Mycobacteriales</taxon>
        <taxon>Nocardiaceae</taxon>
        <taxon>Nocardia</taxon>
    </lineage>
</organism>
<dbReference type="SUPFAM" id="SSF46785">
    <property type="entry name" value="Winged helix' DNA-binding domain"/>
    <property type="match status" value="1"/>
</dbReference>
<evidence type="ECO:0000313" key="7">
    <source>
        <dbReference type="Proteomes" id="UP000316331"/>
    </source>
</evidence>
<evidence type="ECO:0000256" key="2">
    <source>
        <dbReference type="ARBA" id="ARBA00023015"/>
    </source>
</evidence>
<sequence length="309" mass="32480">MAVADRRTNGVADLAHLRTFLAVYRAGSITAGAAQVGLSQPTVTTQLQILERRLGRPLFDRLPRGVAATAAAHELAARLAGPMDALEAIAGGAEPEAALPEPPVLLAGPAELLAAMVVPALAPLVADGVRLTLTAGLTDDLLAGLRAGTYDLVVATTRPRGRTVLAEPLADEEFVLVAAPTVALRIDTARLRAGDPTALAGLPLLSYAADLPILRRYWRHVFDTRLTAEPALIVGDLRAVLAGVVAGAGVSVVPRYLCARELASGAVTALLEPEDPPINTAFLARRPGSSPRRHVERVRRHLLLAARDW</sequence>
<evidence type="ECO:0000259" key="5">
    <source>
        <dbReference type="PROSITE" id="PS50931"/>
    </source>
</evidence>
<dbReference type="PANTHER" id="PTHR30126">
    <property type="entry name" value="HTH-TYPE TRANSCRIPTIONAL REGULATOR"/>
    <property type="match status" value="1"/>
</dbReference>